<dbReference type="SUPFAM" id="SSF53756">
    <property type="entry name" value="UDP-Glycosyltransferase/glycogen phosphorylase"/>
    <property type="match status" value="1"/>
</dbReference>
<sequence length="404" mass="45011">MSRPQLLFLAQRLPFPPNKGDKIRSFNFLKRMAEDFDLHIGTFIDDPEDWNHVDGLRPYCKDLKVCGLNPKIGKLLSLRGLLTNEPLTLPYFRSSALQDWVDQLLEKERPETVFIFSSSMAQYVIDHPKCPKRVIADFVDIDSDKWRQYAEAETGLNKMIYAREARQLLRYERRASSASDAVTFVSDKEAALFRALNPQNETKIHGVENGIDAEFFSPDAAMETLLPSEHPAVTMTGAMDYKPNVDGAVWFANEVLPEIRKAIPDLAFYIVGSSPAAQVQALTQIDGVTVTGRVEDVRPYIRDAAAIVAPIHIARGIQNKVLEGMAMAKTVITTPQAYEGIEARVGEEIIVTEGVGDFAQSVVTAVTGSQDGTMGLKARSRVIQDYSWQSKYEKMKGYLDGTAS</sequence>
<keyword evidence="1" id="KW-0808">Transferase</keyword>
<dbReference type="Proteomes" id="UP000256845">
    <property type="component" value="Unassembled WGS sequence"/>
</dbReference>
<dbReference type="RefSeq" id="WP_115937105.1">
    <property type="nucleotide sequence ID" value="NZ_QRDW01000005.1"/>
</dbReference>
<dbReference type="Gene3D" id="3.40.50.2000">
    <property type="entry name" value="Glycogen Phosphorylase B"/>
    <property type="match status" value="2"/>
</dbReference>
<dbReference type="GO" id="GO:0016757">
    <property type="term" value="F:glycosyltransferase activity"/>
    <property type="evidence" value="ECO:0007669"/>
    <property type="project" value="TreeGrafter"/>
</dbReference>
<evidence type="ECO:0000313" key="1">
    <source>
        <dbReference type="EMBL" id="RED49865.1"/>
    </source>
</evidence>
<dbReference type="OrthoDB" id="9807209at2"/>
<keyword evidence="2" id="KW-1185">Reference proteome</keyword>
<proteinExistence type="predicted"/>
<reference evidence="1 2" key="1">
    <citation type="submission" date="2018-07" db="EMBL/GenBank/DDBJ databases">
        <title>Genomic Encyclopedia of Type Strains, Phase III (KMG-III): the genomes of soil and plant-associated and newly described type strains.</title>
        <authorList>
            <person name="Whitman W."/>
        </authorList>
    </citation>
    <scope>NUCLEOTIDE SEQUENCE [LARGE SCALE GENOMIC DNA]</scope>
    <source>
        <strain evidence="1 2">CECT 8488</strain>
    </source>
</reference>
<dbReference type="Pfam" id="PF13692">
    <property type="entry name" value="Glyco_trans_1_4"/>
    <property type="match status" value="1"/>
</dbReference>
<dbReference type="AlphaFoldDB" id="A0A3D9HKB9"/>
<gene>
    <name evidence="1" type="ORF">DFP90_105237</name>
</gene>
<comment type="caution">
    <text evidence="1">The sequence shown here is derived from an EMBL/GenBank/DDBJ whole genome shotgun (WGS) entry which is preliminary data.</text>
</comment>
<dbReference type="InterPro" id="IPR017521">
    <property type="entry name" value="Sugar_tfrase_PEP-CTERM_Stp1"/>
</dbReference>
<name>A0A3D9HKB9_9PROT</name>
<protein>
    <submittedName>
        <fullName evidence="1">Sugar transferase (PEP-CTERM/EpsH1 system associated)</fullName>
    </submittedName>
</protein>
<dbReference type="PANTHER" id="PTHR12526:SF600">
    <property type="entry name" value="GLYCOSYL TRANSFERASE GROUP 1"/>
    <property type="match status" value="1"/>
</dbReference>
<evidence type="ECO:0000313" key="2">
    <source>
        <dbReference type="Proteomes" id="UP000256845"/>
    </source>
</evidence>
<organism evidence="1 2">
    <name type="scientific">Aestuariispira insulae</name>
    <dbReference type="NCBI Taxonomy" id="1461337"/>
    <lineage>
        <taxon>Bacteria</taxon>
        <taxon>Pseudomonadati</taxon>
        <taxon>Pseudomonadota</taxon>
        <taxon>Alphaproteobacteria</taxon>
        <taxon>Rhodospirillales</taxon>
        <taxon>Kiloniellaceae</taxon>
        <taxon>Aestuariispira</taxon>
    </lineage>
</organism>
<dbReference type="NCBIfam" id="TIGR03087">
    <property type="entry name" value="stp1"/>
    <property type="match status" value="1"/>
</dbReference>
<dbReference type="CDD" id="cd03801">
    <property type="entry name" value="GT4_PimA-like"/>
    <property type="match status" value="1"/>
</dbReference>
<accession>A0A3D9HKB9</accession>
<dbReference type="PANTHER" id="PTHR12526">
    <property type="entry name" value="GLYCOSYLTRANSFERASE"/>
    <property type="match status" value="1"/>
</dbReference>
<dbReference type="EMBL" id="QRDW01000005">
    <property type="protein sequence ID" value="RED49865.1"/>
    <property type="molecule type" value="Genomic_DNA"/>
</dbReference>